<dbReference type="RefSeq" id="WP_068718270.1">
    <property type="nucleotide sequence ID" value="NZ_LWDV01000009.1"/>
</dbReference>
<dbReference type="Proteomes" id="UP000093514">
    <property type="component" value="Unassembled WGS sequence"/>
</dbReference>
<dbReference type="AlphaFoldDB" id="A0A1C0A855"/>
<evidence type="ECO:0000313" key="2">
    <source>
        <dbReference type="Proteomes" id="UP000093514"/>
    </source>
</evidence>
<dbReference type="PANTHER" id="PTHR35788:SF1">
    <property type="entry name" value="EXPORTED PROTEIN"/>
    <property type="match status" value="1"/>
</dbReference>
<name>A0A1C0A855_9FIRM</name>
<dbReference type="Pfam" id="PF04294">
    <property type="entry name" value="VanW"/>
    <property type="match status" value="1"/>
</dbReference>
<dbReference type="OrthoDB" id="9797191at2"/>
<dbReference type="InterPro" id="IPR007391">
    <property type="entry name" value="Vancomycin_resist_VanW"/>
</dbReference>
<organism evidence="1 2">
    <name type="scientific">Orenia metallireducens</name>
    <dbReference type="NCBI Taxonomy" id="1413210"/>
    <lineage>
        <taxon>Bacteria</taxon>
        <taxon>Bacillati</taxon>
        <taxon>Bacillota</taxon>
        <taxon>Clostridia</taxon>
        <taxon>Halanaerobiales</taxon>
        <taxon>Halobacteroidaceae</taxon>
        <taxon>Orenia</taxon>
    </lineage>
</organism>
<proteinExistence type="predicted"/>
<keyword evidence="2" id="KW-1185">Reference proteome</keyword>
<evidence type="ECO:0008006" key="3">
    <source>
        <dbReference type="Google" id="ProtNLM"/>
    </source>
</evidence>
<dbReference type="InterPro" id="IPR052913">
    <property type="entry name" value="Glycopeptide_resist_protein"/>
</dbReference>
<gene>
    <name evidence="1" type="ORF">U472_10585</name>
</gene>
<protein>
    <recommendedName>
        <fullName evidence="3">VanW like protein</fullName>
    </recommendedName>
</protein>
<comment type="caution">
    <text evidence="1">The sequence shown here is derived from an EMBL/GenBank/DDBJ whole genome shotgun (WGS) entry which is preliminary data.</text>
</comment>
<dbReference type="PANTHER" id="PTHR35788">
    <property type="entry name" value="EXPORTED PROTEIN-RELATED"/>
    <property type="match status" value="1"/>
</dbReference>
<accession>A0A1C0A855</accession>
<dbReference type="EMBL" id="LWDV01000009">
    <property type="protein sequence ID" value="OCL26439.1"/>
    <property type="molecule type" value="Genomic_DNA"/>
</dbReference>
<reference evidence="1 2" key="2">
    <citation type="submission" date="2016-08" db="EMBL/GenBank/DDBJ databases">
        <title>Orenia metallireducens sp. nov. strain Z6, a Novel Metal-reducing Firmicute from the Deep Subsurface.</title>
        <authorList>
            <person name="Maxim B.I."/>
            <person name="Kenneth K."/>
            <person name="Flynn T.M."/>
            <person name="Oloughlin E.J."/>
            <person name="Locke R.A."/>
            <person name="Weber J.R."/>
            <person name="Egan S.M."/>
            <person name="Mackie R.I."/>
            <person name="Cann I.K."/>
        </authorList>
    </citation>
    <scope>NUCLEOTIDE SEQUENCE [LARGE SCALE GENOMIC DNA]</scope>
    <source>
        <strain evidence="1 2">Z6</strain>
    </source>
</reference>
<reference evidence="2" key="1">
    <citation type="submission" date="2016-07" db="EMBL/GenBank/DDBJ databases">
        <authorList>
            <person name="Florea S."/>
            <person name="Webb J.S."/>
            <person name="Jaromczyk J."/>
            <person name="Schardl C.L."/>
        </authorList>
    </citation>
    <scope>NUCLEOTIDE SEQUENCE [LARGE SCALE GENOMIC DNA]</scope>
    <source>
        <strain evidence="2">Z6</strain>
    </source>
</reference>
<evidence type="ECO:0000313" key="1">
    <source>
        <dbReference type="EMBL" id="OCL26439.1"/>
    </source>
</evidence>
<sequence length="312" mass="35692">MNHNKKPDSIVIVIVLTTLILSFIISKPDKDNFSKPKEKIRKEIDRHSDNSSFIKMVRPRVLLEGLSVGGLNVMQINHLLHKWSREKRIEPQNAFIFENEIFNSKVGRSIDIKKTLQDVLSAKAEDNISCSYTTIAPTINKEVLDNRSIFYLKTRNKSNIKGRILGHYTTYLVNNAPNRRNNIKIALEGVNYYQLKRGEEFSFNKVIGLPTKEKGYKAAPIIDSGKFIPKIGGGICQVSTTLYNAILEANLKITERHRHSKDLSYVKEGRDATVVPKEKDFKFVNDTDNSIIILTDIIDRYVAVYIIEEIRN</sequence>